<evidence type="ECO:0000313" key="2">
    <source>
        <dbReference type="EMBL" id="MDV5172335.1"/>
    </source>
</evidence>
<sequence length="453" mass="49722">MRRQQNGFVTLGVTLMLMLLGSYGLYRSAEMSQYNVKRFQNALLAQKSHWSAEGGLQCAFGINQTTLGTPETRSYGACNSVVLAGSLDEERLSLMVSGHEVSGGLYTLKSVASEDNGPGKREVAKDVKVETVAAMPGIFKTSSNITLRGDFELLPNFNDGECITMVVKNHSNFFHTDTTTNSKVIVQDGNGYNSEQLPEGVIVDDINKTADLDNSTICNLGYQSFAKVGIRWPLAKDIVEEPNMDMFKDLFGVPKTQWDTVKNNGTFEMISPPDGEVLVTDCAEQINNAFEQGARSFWVEGSCYLQHPSNGTGSKPFNFSAPAEAMPDTDSVVIVVQDGAVFYNGSVGISGLLYQFDTGNKSTEDISSEMLMACSKAGQCIDSSQEKIYQNSAFYINGSLYAFGGIAVDIEGMNFIVNASFIAKYNDNYWKDRLPNPTNTKVTWQQGTWRDFQ</sequence>
<proteinExistence type="predicted"/>
<keyword evidence="3" id="KW-1185">Reference proteome</keyword>
<reference evidence="2 3" key="1">
    <citation type="submission" date="2023-10" db="EMBL/GenBank/DDBJ databases">
        <title>Marine bacteria isolated from horseshoe crab.</title>
        <authorList>
            <person name="Cheng T.H."/>
        </authorList>
    </citation>
    <scope>NUCLEOTIDE SEQUENCE [LARGE SCALE GENOMIC DNA]</scope>
    <source>
        <strain evidence="2 3">HSC6</strain>
    </source>
</reference>
<keyword evidence="1" id="KW-0812">Transmembrane</keyword>
<gene>
    <name evidence="2" type="ORF">R2X38_25360</name>
</gene>
<evidence type="ECO:0000256" key="1">
    <source>
        <dbReference type="SAM" id="Phobius"/>
    </source>
</evidence>
<dbReference type="RefSeq" id="WP_317525128.1">
    <property type="nucleotide sequence ID" value="NZ_JAWJZI010000027.1"/>
</dbReference>
<dbReference type="Proteomes" id="UP001186452">
    <property type="component" value="Unassembled WGS sequence"/>
</dbReference>
<protein>
    <submittedName>
        <fullName evidence="2">Uncharacterized protein</fullName>
    </submittedName>
</protein>
<evidence type="ECO:0000313" key="3">
    <source>
        <dbReference type="Proteomes" id="UP001186452"/>
    </source>
</evidence>
<feature type="transmembrane region" description="Helical" evidence="1">
    <location>
        <begin position="7"/>
        <end position="26"/>
    </location>
</feature>
<organism evidence="2 3">
    <name type="scientific">Photobacterium rosenbergii</name>
    <dbReference type="NCBI Taxonomy" id="294936"/>
    <lineage>
        <taxon>Bacteria</taxon>
        <taxon>Pseudomonadati</taxon>
        <taxon>Pseudomonadota</taxon>
        <taxon>Gammaproteobacteria</taxon>
        <taxon>Vibrionales</taxon>
        <taxon>Vibrionaceae</taxon>
        <taxon>Photobacterium</taxon>
    </lineage>
</organism>
<keyword evidence="1" id="KW-1133">Transmembrane helix</keyword>
<keyword evidence="1" id="KW-0472">Membrane</keyword>
<comment type="caution">
    <text evidence="2">The sequence shown here is derived from an EMBL/GenBank/DDBJ whole genome shotgun (WGS) entry which is preliminary data.</text>
</comment>
<accession>A0ABU3ZQH4</accession>
<dbReference type="EMBL" id="JAWJZI010000027">
    <property type="protein sequence ID" value="MDV5172335.1"/>
    <property type="molecule type" value="Genomic_DNA"/>
</dbReference>
<name>A0ABU3ZQH4_9GAMM</name>